<dbReference type="GO" id="GO:0005886">
    <property type="term" value="C:plasma membrane"/>
    <property type="evidence" value="ECO:0007669"/>
    <property type="project" value="UniProtKB-SubCell"/>
</dbReference>
<name>A0A2P5Y6K3_GOSBA</name>
<dbReference type="InterPro" id="IPR012946">
    <property type="entry name" value="X8"/>
</dbReference>
<evidence type="ECO:0000256" key="5">
    <source>
        <dbReference type="ARBA" id="ARBA00023136"/>
    </source>
</evidence>
<evidence type="ECO:0000256" key="2">
    <source>
        <dbReference type="ARBA" id="ARBA00022475"/>
    </source>
</evidence>
<feature type="domain" description="X8" evidence="10">
    <location>
        <begin position="312"/>
        <end position="392"/>
    </location>
</feature>
<feature type="compositionally biased region" description="Pro residues" evidence="9">
    <location>
        <begin position="71"/>
        <end position="87"/>
    </location>
</feature>
<evidence type="ECO:0000256" key="1">
    <source>
        <dbReference type="ARBA" id="ARBA00004609"/>
    </source>
</evidence>
<reference evidence="11 12" key="1">
    <citation type="submission" date="2015-01" db="EMBL/GenBank/DDBJ databases">
        <title>Genome of allotetraploid Gossypium barbadense reveals genomic plasticity and fiber elongation in cotton evolution.</title>
        <authorList>
            <person name="Chen X."/>
            <person name="Liu X."/>
            <person name="Zhao B."/>
            <person name="Zheng H."/>
            <person name="Hu Y."/>
            <person name="Lu G."/>
            <person name="Yang C."/>
            <person name="Chen J."/>
            <person name="Shan C."/>
            <person name="Zhang L."/>
            <person name="Zhou Y."/>
            <person name="Wang L."/>
            <person name="Guo W."/>
            <person name="Bai Y."/>
            <person name="Ruan J."/>
            <person name="Shangguan X."/>
            <person name="Mao Y."/>
            <person name="Jiang J."/>
            <person name="Zhu Y."/>
            <person name="Lei J."/>
            <person name="Kang H."/>
            <person name="Chen S."/>
            <person name="He X."/>
            <person name="Wang R."/>
            <person name="Wang Y."/>
            <person name="Chen J."/>
            <person name="Wang L."/>
            <person name="Yu S."/>
            <person name="Wang B."/>
            <person name="Wei J."/>
            <person name="Song S."/>
            <person name="Lu X."/>
            <person name="Gao Z."/>
            <person name="Gu W."/>
            <person name="Deng X."/>
            <person name="Ma D."/>
            <person name="Wang S."/>
            <person name="Liang W."/>
            <person name="Fang L."/>
            <person name="Cai C."/>
            <person name="Zhu X."/>
            <person name="Zhou B."/>
            <person name="Zhang Y."/>
            <person name="Chen Z."/>
            <person name="Xu S."/>
            <person name="Zhu R."/>
            <person name="Wang S."/>
            <person name="Zhang T."/>
            <person name="Zhao G."/>
        </authorList>
    </citation>
    <scope>NUCLEOTIDE SEQUENCE [LARGE SCALE GENOMIC DNA]</scope>
    <source>
        <strain evidence="12">cv. Xinhai21</strain>
        <tissue evidence="11">Leaf</tissue>
    </source>
</reference>
<dbReference type="EMBL" id="KZ663618">
    <property type="protein sequence ID" value="PPS11230.1"/>
    <property type="molecule type" value="Genomic_DNA"/>
</dbReference>
<comment type="subcellular location">
    <subcellularLocation>
        <location evidence="1">Cell membrane</location>
        <topology evidence="1">Lipid-anchor</topology>
        <topology evidence="1">GPI-anchor</topology>
    </subcellularLocation>
</comment>
<evidence type="ECO:0000256" key="6">
    <source>
        <dbReference type="ARBA" id="ARBA00023157"/>
    </source>
</evidence>
<dbReference type="GO" id="GO:0009506">
    <property type="term" value="C:plasmodesma"/>
    <property type="evidence" value="ECO:0007669"/>
    <property type="project" value="UniProtKB-ARBA"/>
</dbReference>
<evidence type="ECO:0000256" key="9">
    <source>
        <dbReference type="SAM" id="MobiDB-lite"/>
    </source>
</evidence>
<feature type="region of interest" description="Disordered" evidence="9">
    <location>
        <begin position="61"/>
        <end position="94"/>
    </location>
</feature>
<sequence>MEHIKGPKHQRNSIIKHTKNLELMSKLMSLVIEQPTDTSNTQPYGVSSTFSLPPFDSLPPENSHPYCVNPPNTPQPPIGTSPSPPSPFYNFPPLGPPPSPPGIVPNPPIIFPGPPGIVPNPPSIFLGPPGIVPNPPSIFPSPPQAIPTPAGYIPSPSGPVLSPPYYELTPPYNVPSPFGFNPSPPEFLPPIVYPPPTVLPPPNRAPTTALWCVAKPSVPGPIMQEAMNYACASGADCDSIQPSGPCFQPDTIFAHTSYAFNSYWQKTKIAGGTCEFGGTAMLVTVDPKFLPPIVYPPPTVLPPPNRAPTTALWCVAKPSVPGPIMQEAMNYACASGADCDSIQPSGPCFQPDTIFAHTSYAFNSYWQKTKIAGGTCEFGGTAMLVTVDPSEFLH</sequence>
<keyword evidence="8" id="KW-0449">Lipoprotein</keyword>
<evidence type="ECO:0000313" key="11">
    <source>
        <dbReference type="EMBL" id="PPS11230.1"/>
    </source>
</evidence>
<proteinExistence type="predicted"/>
<dbReference type="Pfam" id="PF07983">
    <property type="entry name" value="X8"/>
    <property type="match status" value="2"/>
</dbReference>
<evidence type="ECO:0000313" key="12">
    <source>
        <dbReference type="Proteomes" id="UP000239757"/>
    </source>
</evidence>
<gene>
    <name evidence="11" type="ORF">GOBAR_AA09412</name>
</gene>
<dbReference type="PANTHER" id="PTHR31044">
    <property type="entry name" value="BETA-1,3 GLUCANASE"/>
    <property type="match status" value="1"/>
</dbReference>
<keyword evidence="7" id="KW-0325">Glycoprotein</keyword>
<keyword evidence="4" id="KW-0732">Signal</keyword>
<dbReference type="AlphaFoldDB" id="A0A2P5Y6K3"/>
<dbReference type="InterPro" id="IPR044788">
    <property type="entry name" value="X8_dom_prot"/>
</dbReference>
<keyword evidence="2" id="KW-1003">Cell membrane</keyword>
<feature type="domain" description="X8" evidence="10">
    <location>
        <begin position="210"/>
        <end position="289"/>
    </location>
</feature>
<accession>A0A2P5Y6K3</accession>
<dbReference type="FunFam" id="1.20.58.1040:FF:000001">
    <property type="entry name" value="Glucan endo-1,3-beta-glucosidase 4"/>
    <property type="match status" value="2"/>
</dbReference>
<keyword evidence="6" id="KW-1015">Disulfide bond</keyword>
<dbReference type="Gene3D" id="1.20.58.1040">
    <property type="match status" value="2"/>
</dbReference>
<protein>
    <recommendedName>
        <fullName evidence="10">X8 domain-containing protein</fullName>
    </recommendedName>
</protein>
<dbReference type="PRINTS" id="PR01217">
    <property type="entry name" value="PRICHEXTENSN"/>
</dbReference>
<dbReference type="Proteomes" id="UP000239757">
    <property type="component" value="Unassembled WGS sequence"/>
</dbReference>
<feature type="compositionally biased region" description="Polar residues" evidence="9">
    <location>
        <begin position="36"/>
        <end position="51"/>
    </location>
</feature>
<evidence type="ECO:0000256" key="8">
    <source>
        <dbReference type="ARBA" id="ARBA00023288"/>
    </source>
</evidence>
<keyword evidence="5" id="KW-0472">Membrane</keyword>
<evidence type="ECO:0000259" key="10">
    <source>
        <dbReference type="SMART" id="SM00768"/>
    </source>
</evidence>
<keyword evidence="3" id="KW-0336">GPI-anchor</keyword>
<organism evidence="11 12">
    <name type="scientific">Gossypium barbadense</name>
    <name type="common">Sea Island cotton</name>
    <name type="synonym">Hibiscus barbadensis</name>
    <dbReference type="NCBI Taxonomy" id="3634"/>
    <lineage>
        <taxon>Eukaryota</taxon>
        <taxon>Viridiplantae</taxon>
        <taxon>Streptophyta</taxon>
        <taxon>Embryophyta</taxon>
        <taxon>Tracheophyta</taxon>
        <taxon>Spermatophyta</taxon>
        <taxon>Magnoliopsida</taxon>
        <taxon>eudicotyledons</taxon>
        <taxon>Gunneridae</taxon>
        <taxon>Pentapetalae</taxon>
        <taxon>rosids</taxon>
        <taxon>malvids</taxon>
        <taxon>Malvales</taxon>
        <taxon>Malvaceae</taxon>
        <taxon>Malvoideae</taxon>
        <taxon>Gossypium</taxon>
    </lineage>
</organism>
<dbReference type="PANTHER" id="PTHR31044:SF28">
    <property type="entry name" value="CARBOHYDRATE-BINDING X8 DOMAIN SUPERFAMILY PROTEIN"/>
    <property type="match status" value="1"/>
</dbReference>
<evidence type="ECO:0000256" key="7">
    <source>
        <dbReference type="ARBA" id="ARBA00023180"/>
    </source>
</evidence>
<evidence type="ECO:0000256" key="3">
    <source>
        <dbReference type="ARBA" id="ARBA00022622"/>
    </source>
</evidence>
<feature type="region of interest" description="Disordered" evidence="9">
    <location>
        <begin position="36"/>
        <end position="55"/>
    </location>
</feature>
<evidence type="ECO:0000256" key="4">
    <source>
        <dbReference type="ARBA" id="ARBA00022729"/>
    </source>
</evidence>
<dbReference type="OrthoDB" id="417697at2759"/>
<dbReference type="SMART" id="SM00768">
    <property type="entry name" value="X8"/>
    <property type="match status" value="2"/>
</dbReference>
<dbReference type="GO" id="GO:0098552">
    <property type="term" value="C:side of membrane"/>
    <property type="evidence" value="ECO:0007669"/>
    <property type="project" value="UniProtKB-KW"/>
</dbReference>